<accession>A0A1H9RVL4</accession>
<evidence type="ECO:0008006" key="4">
    <source>
        <dbReference type="Google" id="ProtNLM"/>
    </source>
</evidence>
<protein>
    <recommendedName>
        <fullName evidence="4">DUF1440 domain-containing protein</fullName>
    </recommendedName>
</protein>
<evidence type="ECO:0000313" key="3">
    <source>
        <dbReference type="Proteomes" id="UP000199352"/>
    </source>
</evidence>
<dbReference type="Proteomes" id="UP000199352">
    <property type="component" value="Unassembled WGS sequence"/>
</dbReference>
<name>A0A1H9RVL4_9PSEU</name>
<gene>
    <name evidence="2" type="ORF">SAMN05216188_11580</name>
</gene>
<dbReference type="AlphaFoldDB" id="A0A1H9RVL4"/>
<keyword evidence="3" id="KW-1185">Reference proteome</keyword>
<evidence type="ECO:0000313" key="2">
    <source>
        <dbReference type="EMBL" id="SER76677.1"/>
    </source>
</evidence>
<proteinExistence type="predicted"/>
<feature type="region of interest" description="Disordered" evidence="1">
    <location>
        <begin position="165"/>
        <end position="189"/>
    </location>
</feature>
<organism evidence="2 3">
    <name type="scientific">Lentzea xinjiangensis</name>
    <dbReference type="NCBI Taxonomy" id="402600"/>
    <lineage>
        <taxon>Bacteria</taxon>
        <taxon>Bacillati</taxon>
        <taxon>Actinomycetota</taxon>
        <taxon>Actinomycetes</taxon>
        <taxon>Pseudonocardiales</taxon>
        <taxon>Pseudonocardiaceae</taxon>
        <taxon>Lentzea</taxon>
    </lineage>
</organism>
<sequence>MPWREATVRGATAGAVGVWAMDVVTWAMYRRQAPELLERERRARVFGLDVAHAAARRVARMVGSSAAQEQPNAAGIAVHYLLGIGPGMAYAHLRRRHPRLAWGKGSVWGAVLFVVNDEIAAPLARVAGGPGRYPRQTHVRGLVGHVMLGVATHLVLEALDSASRSTLDPDPIPDATPDQTADPAPVSGR</sequence>
<evidence type="ECO:0000256" key="1">
    <source>
        <dbReference type="SAM" id="MobiDB-lite"/>
    </source>
</evidence>
<reference evidence="3" key="1">
    <citation type="submission" date="2016-10" db="EMBL/GenBank/DDBJ databases">
        <authorList>
            <person name="Varghese N."/>
            <person name="Submissions S."/>
        </authorList>
    </citation>
    <scope>NUCLEOTIDE SEQUENCE [LARGE SCALE GENOMIC DNA]</scope>
    <source>
        <strain evidence="3">CGMCC 4.3525</strain>
    </source>
</reference>
<dbReference type="EMBL" id="FOFR01000015">
    <property type="protein sequence ID" value="SER76677.1"/>
    <property type="molecule type" value="Genomic_DNA"/>
</dbReference>